<evidence type="ECO:0000313" key="1">
    <source>
        <dbReference type="EMBL" id="MDJ1482093.1"/>
    </source>
</evidence>
<dbReference type="EMBL" id="JASJOS010000006">
    <property type="protein sequence ID" value="MDJ1482093.1"/>
    <property type="molecule type" value="Genomic_DNA"/>
</dbReference>
<protein>
    <submittedName>
        <fullName evidence="1">DUF4249 domain-containing protein</fullName>
    </submittedName>
</protein>
<evidence type="ECO:0000313" key="2">
    <source>
        <dbReference type="Proteomes" id="UP001241110"/>
    </source>
</evidence>
<comment type="caution">
    <text evidence="1">The sequence shown here is derived from an EMBL/GenBank/DDBJ whole genome shotgun (WGS) entry which is preliminary data.</text>
</comment>
<reference evidence="1" key="1">
    <citation type="submission" date="2023-05" db="EMBL/GenBank/DDBJ databases">
        <authorList>
            <person name="Zhang X."/>
        </authorList>
    </citation>
    <scope>NUCLEOTIDE SEQUENCE</scope>
    <source>
        <strain evidence="1">YF14B1</strain>
    </source>
</reference>
<name>A0AAE3QSX5_9BACT</name>
<sequence>MKSIFVKVGFFISGIVILGGCIETFAPPEVTSNKTFLVVDGYLNIGEGSSIIRLSWTKNLTDESAWTYEQNAEVVVEGDKGSRFVFTEGSGGAYVLPQQIFNESENFRLSIKTSSGKEYQSDYVPYKKTPPIDSVAYKVAGDRSGVQVYVNTHDNTNQTKFYRWKFEETWQYQSALISSLEVQGEDIVFRTDDIHNCWKTMASTSILIGTSVKLSQDVIQDFPVTFVNASTNKLLIKYSILVKQFALTQDAFDYWTDLAKTTEATGGLFDPQPSLVTGNIHSITDSDDLVFGFFSATSMAQKRIFLTPYLGFYPTCLPVDTLPKADAIASGDLIMSDYGYPDVQYITIPPSCGDCRLQGGTNVKPDFWR</sequence>
<dbReference type="RefSeq" id="WP_313980750.1">
    <property type="nucleotide sequence ID" value="NZ_JASJOS010000006.1"/>
</dbReference>
<dbReference type="Pfam" id="PF14054">
    <property type="entry name" value="DUF4249"/>
    <property type="match status" value="1"/>
</dbReference>
<gene>
    <name evidence="1" type="ORF">QNI16_16440</name>
</gene>
<proteinExistence type="predicted"/>
<accession>A0AAE3QSX5</accession>
<dbReference type="InterPro" id="IPR025345">
    <property type="entry name" value="DUF4249"/>
</dbReference>
<dbReference type="Proteomes" id="UP001241110">
    <property type="component" value="Unassembled WGS sequence"/>
</dbReference>
<dbReference type="PROSITE" id="PS51257">
    <property type="entry name" value="PROKAR_LIPOPROTEIN"/>
    <property type="match status" value="1"/>
</dbReference>
<dbReference type="AlphaFoldDB" id="A0AAE3QSX5"/>
<organism evidence="1 2">
    <name type="scientific">Xanthocytophaga flava</name>
    <dbReference type="NCBI Taxonomy" id="3048013"/>
    <lineage>
        <taxon>Bacteria</taxon>
        <taxon>Pseudomonadati</taxon>
        <taxon>Bacteroidota</taxon>
        <taxon>Cytophagia</taxon>
        <taxon>Cytophagales</taxon>
        <taxon>Rhodocytophagaceae</taxon>
        <taxon>Xanthocytophaga</taxon>
    </lineage>
</organism>